<dbReference type="eggNOG" id="COG0438">
    <property type="taxonomic scope" value="Bacteria"/>
</dbReference>
<dbReference type="PANTHER" id="PTHR12526:SF637">
    <property type="entry name" value="GLYCOSYLTRANSFERASE EPSF-RELATED"/>
    <property type="match status" value="1"/>
</dbReference>
<gene>
    <name evidence="3" type="ORF">VEZ01S_37_01080</name>
</gene>
<dbReference type="Gene3D" id="3.40.50.2000">
    <property type="entry name" value="Glycogen Phosphorylase B"/>
    <property type="match status" value="2"/>
</dbReference>
<reference evidence="3 4" key="1">
    <citation type="submission" date="2013-09" db="EMBL/GenBank/DDBJ databases">
        <title>Whole genome shotgun sequence of Vibrio ezurae NBRC 102218.</title>
        <authorList>
            <person name="Yoshida I."/>
            <person name="Hosoyama A."/>
            <person name="Numata M."/>
            <person name="Hashimoto M."/>
            <person name="Hosoyama Y."/>
            <person name="Tsuchikane K."/>
            <person name="Noguchi M."/>
            <person name="Hirakata S."/>
            <person name="Ichikawa N."/>
            <person name="Ohji S."/>
            <person name="Yamazoe A."/>
            <person name="Fujita N."/>
        </authorList>
    </citation>
    <scope>NUCLEOTIDE SEQUENCE [LARGE SCALE GENOMIC DNA]</scope>
    <source>
        <strain evidence="3 4">NBRC 102218</strain>
    </source>
</reference>
<dbReference type="PANTHER" id="PTHR12526">
    <property type="entry name" value="GLYCOSYLTRANSFERASE"/>
    <property type="match status" value="1"/>
</dbReference>
<dbReference type="GO" id="GO:1901135">
    <property type="term" value="P:carbohydrate derivative metabolic process"/>
    <property type="evidence" value="ECO:0007669"/>
    <property type="project" value="UniProtKB-ARBA"/>
</dbReference>
<sequence length="339" mass="37767">MHICHVNLASGFSGGERQTLEMIKQQLKLGVKLSVVANPYSPFFSEVKALGCKVFAAKKFWNAHLQVKSEHFDVIHVHDGKAVHWAYIQNLLSKTPYIITRRIDNPLKSKSYRQYRKAAALVGLSTAICQQLKKVSTETKIEKIPSSPIDYPSDTRKIQDIKARFGNRALVIQAANMYEHKGFDVSIKAAEIVEKTAPEIQFVFLGDGRMKAALEIQASHLSNVCFVGKQSNMGDWFSAADLMIHPAYSEGLGSVILEALHCHLPVIATRAGGIPDIIDDGINGFLVDIGDAKSLAEKVQLVLNENELKQQLIDNIESSLEEFRIENTAQKYMTIYRAL</sequence>
<dbReference type="Pfam" id="PF13439">
    <property type="entry name" value="Glyco_transf_4"/>
    <property type="match status" value="1"/>
</dbReference>
<dbReference type="OrthoDB" id="9062832at2"/>
<protein>
    <submittedName>
        <fullName evidence="3">Putative glycosyltransferase</fullName>
    </submittedName>
</protein>
<dbReference type="RefSeq" id="WP_021714249.1">
    <property type="nucleotide sequence ID" value="NZ_BATM01000037.1"/>
</dbReference>
<keyword evidence="3" id="KW-0808">Transferase</keyword>
<dbReference type="GO" id="GO:0016757">
    <property type="term" value="F:glycosyltransferase activity"/>
    <property type="evidence" value="ECO:0007669"/>
    <property type="project" value="InterPro"/>
</dbReference>
<dbReference type="CDD" id="cd03801">
    <property type="entry name" value="GT4_PimA-like"/>
    <property type="match status" value="1"/>
</dbReference>
<keyword evidence="4" id="KW-1185">Reference proteome</keyword>
<evidence type="ECO:0000259" key="1">
    <source>
        <dbReference type="Pfam" id="PF00534"/>
    </source>
</evidence>
<evidence type="ECO:0000313" key="3">
    <source>
        <dbReference type="EMBL" id="GAD80543.1"/>
    </source>
</evidence>
<evidence type="ECO:0000259" key="2">
    <source>
        <dbReference type="Pfam" id="PF13439"/>
    </source>
</evidence>
<dbReference type="InterPro" id="IPR001296">
    <property type="entry name" value="Glyco_trans_1"/>
</dbReference>
<proteinExistence type="predicted"/>
<dbReference type="SUPFAM" id="SSF53756">
    <property type="entry name" value="UDP-Glycosyltransferase/glycogen phosphorylase"/>
    <property type="match status" value="1"/>
</dbReference>
<feature type="domain" description="Glycosyltransferase subfamily 4-like N-terminal" evidence="2">
    <location>
        <begin position="13"/>
        <end position="145"/>
    </location>
</feature>
<name>U3CR16_9VIBR</name>
<dbReference type="AlphaFoldDB" id="U3CR16"/>
<accession>U3CR16</accession>
<evidence type="ECO:0000313" key="4">
    <source>
        <dbReference type="Proteomes" id="UP000016562"/>
    </source>
</evidence>
<dbReference type="STRING" id="1219080.VEZ01S_37_01080"/>
<dbReference type="Proteomes" id="UP000016562">
    <property type="component" value="Unassembled WGS sequence"/>
</dbReference>
<comment type="caution">
    <text evidence="3">The sequence shown here is derived from an EMBL/GenBank/DDBJ whole genome shotgun (WGS) entry which is preliminary data.</text>
</comment>
<dbReference type="InterPro" id="IPR028098">
    <property type="entry name" value="Glyco_trans_4-like_N"/>
</dbReference>
<dbReference type="EMBL" id="BATM01000037">
    <property type="protein sequence ID" value="GAD80543.1"/>
    <property type="molecule type" value="Genomic_DNA"/>
</dbReference>
<feature type="domain" description="Glycosyl transferase family 1" evidence="1">
    <location>
        <begin position="156"/>
        <end position="316"/>
    </location>
</feature>
<dbReference type="Pfam" id="PF00534">
    <property type="entry name" value="Glycos_transf_1"/>
    <property type="match status" value="1"/>
</dbReference>
<organism evidence="3 4">
    <name type="scientific">Vibrio ezurae NBRC 102218</name>
    <dbReference type="NCBI Taxonomy" id="1219080"/>
    <lineage>
        <taxon>Bacteria</taxon>
        <taxon>Pseudomonadati</taxon>
        <taxon>Pseudomonadota</taxon>
        <taxon>Gammaproteobacteria</taxon>
        <taxon>Vibrionales</taxon>
        <taxon>Vibrionaceae</taxon>
        <taxon>Vibrio</taxon>
    </lineage>
</organism>